<gene>
    <name evidence="2" type="ORF">M413DRAFT_29301</name>
</gene>
<keyword evidence="3" id="KW-1185">Reference proteome</keyword>
<dbReference type="EMBL" id="KN831785">
    <property type="protein sequence ID" value="KIM39597.1"/>
    <property type="molecule type" value="Genomic_DNA"/>
</dbReference>
<feature type="region of interest" description="Disordered" evidence="1">
    <location>
        <begin position="169"/>
        <end position="192"/>
    </location>
</feature>
<evidence type="ECO:0000313" key="2">
    <source>
        <dbReference type="EMBL" id="KIM39597.1"/>
    </source>
</evidence>
<dbReference type="HOGENOM" id="CLU_1299858_0_0_1"/>
<reference evidence="3" key="2">
    <citation type="submission" date="2015-01" db="EMBL/GenBank/DDBJ databases">
        <title>Evolutionary Origins and Diversification of the Mycorrhizal Mutualists.</title>
        <authorList>
            <consortium name="DOE Joint Genome Institute"/>
            <consortium name="Mycorrhizal Genomics Consortium"/>
            <person name="Kohler A."/>
            <person name="Kuo A."/>
            <person name="Nagy L.G."/>
            <person name="Floudas D."/>
            <person name="Copeland A."/>
            <person name="Barry K.W."/>
            <person name="Cichocki N."/>
            <person name="Veneault-Fourrey C."/>
            <person name="LaButti K."/>
            <person name="Lindquist E.A."/>
            <person name="Lipzen A."/>
            <person name="Lundell T."/>
            <person name="Morin E."/>
            <person name="Murat C."/>
            <person name="Riley R."/>
            <person name="Ohm R."/>
            <person name="Sun H."/>
            <person name="Tunlid A."/>
            <person name="Henrissat B."/>
            <person name="Grigoriev I.V."/>
            <person name="Hibbett D.S."/>
            <person name="Martin F."/>
        </authorList>
    </citation>
    <scope>NUCLEOTIDE SEQUENCE [LARGE SCALE GENOMIC DNA]</scope>
    <source>
        <strain evidence="3">h7</strain>
    </source>
</reference>
<evidence type="ECO:0000256" key="1">
    <source>
        <dbReference type="SAM" id="MobiDB-lite"/>
    </source>
</evidence>
<dbReference type="Proteomes" id="UP000053424">
    <property type="component" value="Unassembled WGS sequence"/>
</dbReference>
<proteinExistence type="predicted"/>
<name>A0A0C2YF21_HEBCY</name>
<protein>
    <submittedName>
        <fullName evidence="2">Uncharacterized protein</fullName>
    </submittedName>
</protein>
<feature type="compositionally biased region" description="Basic and acidic residues" evidence="1">
    <location>
        <begin position="178"/>
        <end position="192"/>
    </location>
</feature>
<reference evidence="2 3" key="1">
    <citation type="submission" date="2014-04" db="EMBL/GenBank/DDBJ databases">
        <authorList>
            <consortium name="DOE Joint Genome Institute"/>
            <person name="Kuo A."/>
            <person name="Gay G."/>
            <person name="Dore J."/>
            <person name="Kohler A."/>
            <person name="Nagy L.G."/>
            <person name="Floudas D."/>
            <person name="Copeland A."/>
            <person name="Barry K.W."/>
            <person name="Cichocki N."/>
            <person name="Veneault-Fourrey C."/>
            <person name="LaButti K."/>
            <person name="Lindquist E.A."/>
            <person name="Lipzen A."/>
            <person name="Lundell T."/>
            <person name="Morin E."/>
            <person name="Murat C."/>
            <person name="Sun H."/>
            <person name="Tunlid A."/>
            <person name="Henrissat B."/>
            <person name="Grigoriev I.V."/>
            <person name="Hibbett D.S."/>
            <person name="Martin F."/>
            <person name="Nordberg H.P."/>
            <person name="Cantor M.N."/>
            <person name="Hua S.X."/>
        </authorList>
    </citation>
    <scope>NUCLEOTIDE SEQUENCE [LARGE SCALE GENOMIC DNA]</scope>
    <source>
        <strain evidence="3">h7</strain>
    </source>
</reference>
<evidence type="ECO:0000313" key="3">
    <source>
        <dbReference type="Proteomes" id="UP000053424"/>
    </source>
</evidence>
<sequence length="212" mass="23986">MPFSRFYSSLATPLDKTRFKDPRGRDQPESTSREMISIIKRLSYSGLRKGWADHRVSGSRLVENHKRHFISRMLRRRFLPNKNLSPPPIFTWSHPDFCCSDTSDASPCHCCTPDLSPKHDGEAPEPFVWARAKTFEPLPAIEEEGDDASSSQICQPVPILISRDILPIDEGEKEAEEGESKAPERVDDFNLPPGKDKSLALFKIFPAHGNLE</sequence>
<accession>A0A0C2YF21</accession>
<organism evidence="2 3">
    <name type="scientific">Hebeloma cylindrosporum</name>
    <dbReference type="NCBI Taxonomy" id="76867"/>
    <lineage>
        <taxon>Eukaryota</taxon>
        <taxon>Fungi</taxon>
        <taxon>Dikarya</taxon>
        <taxon>Basidiomycota</taxon>
        <taxon>Agaricomycotina</taxon>
        <taxon>Agaricomycetes</taxon>
        <taxon>Agaricomycetidae</taxon>
        <taxon>Agaricales</taxon>
        <taxon>Agaricineae</taxon>
        <taxon>Hymenogastraceae</taxon>
        <taxon>Hebeloma</taxon>
    </lineage>
</organism>
<dbReference type="AlphaFoldDB" id="A0A0C2YF21"/>